<dbReference type="RefSeq" id="WP_210661066.1">
    <property type="nucleotide sequence ID" value="NZ_JAGKQQ010000001.1"/>
</dbReference>
<dbReference type="SUPFAM" id="SSF53448">
    <property type="entry name" value="Nucleotide-diphospho-sugar transferases"/>
    <property type="match status" value="1"/>
</dbReference>
<dbReference type="Gene3D" id="3.90.550.10">
    <property type="entry name" value="Spore Coat Polysaccharide Biosynthesis Protein SpsA, Chain A"/>
    <property type="match status" value="1"/>
</dbReference>
<dbReference type="Pfam" id="PF00535">
    <property type="entry name" value="Glycos_transf_2"/>
    <property type="match status" value="1"/>
</dbReference>
<evidence type="ECO:0000313" key="3">
    <source>
        <dbReference type="Proteomes" id="UP000676565"/>
    </source>
</evidence>
<proteinExistence type="predicted"/>
<comment type="caution">
    <text evidence="2">The sequence shown here is derived from an EMBL/GenBank/DDBJ whole genome shotgun (WGS) entry which is preliminary data.</text>
</comment>
<dbReference type="InterPro" id="IPR001173">
    <property type="entry name" value="Glyco_trans_2-like"/>
</dbReference>
<reference evidence="2 3" key="1">
    <citation type="submission" date="2021-04" db="EMBL/GenBank/DDBJ databases">
        <authorList>
            <person name="Ivanova A."/>
        </authorList>
    </citation>
    <scope>NUCLEOTIDE SEQUENCE [LARGE SCALE GENOMIC DNA]</scope>
    <source>
        <strain evidence="2 3">G18</strain>
    </source>
</reference>
<dbReference type="PANTHER" id="PTHR43179:SF7">
    <property type="entry name" value="RHAMNOSYLTRANSFERASE WBBL"/>
    <property type="match status" value="1"/>
</dbReference>
<evidence type="ECO:0000313" key="2">
    <source>
        <dbReference type="EMBL" id="MBP3960059.1"/>
    </source>
</evidence>
<dbReference type="Proteomes" id="UP000676565">
    <property type="component" value="Unassembled WGS sequence"/>
</dbReference>
<dbReference type="EMBL" id="JAGKQQ010000001">
    <property type="protein sequence ID" value="MBP3960059.1"/>
    <property type="molecule type" value="Genomic_DNA"/>
</dbReference>
<dbReference type="InterPro" id="IPR029044">
    <property type="entry name" value="Nucleotide-diphossugar_trans"/>
</dbReference>
<dbReference type="PANTHER" id="PTHR43179">
    <property type="entry name" value="RHAMNOSYLTRANSFERASE WBBL"/>
    <property type="match status" value="1"/>
</dbReference>
<name>A0ABS5C248_9BACT</name>
<organism evidence="2 3">
    <name type="scientific">Gemmata palustris</name>
    <dbReference type="NCBI Taxonomy" id="2822762"/>
    <lineage>
        <taxon>Bacteria</taxon>
        <taxon>Pseudomonadati</taxon>
        <taxon>Planctomycetota</taxon>
        <taxon>Planctomycetia</taxon>
        <taxon>Gemmatales</taxon>
        <taxon>Gemmataceae</taxon>
        <taxon>Gemmata</taxon>
    </lineage>
</organism>
<sequence>MSAVRIIIVNYRTAGLTVDCLRSLAPEVKTLADCRVVVVDGGSGDGSAERLAATVRDEGWGGWVEVLPLLENRGFAAGNNAALRPLLTTARPADYFLLLNPDTVVRPGAVRALVDFMDAHPTVGIAGSRLEEPDGTPQRSAFRFHTVASEFEAGAQIGPISRLLSSRLVAPPTRDENHPTDWVAGASAIVRRDVFAAVGLLDEGYFLYYEETDFCLRARRAGWRCWYVPASRVVHLVGQSSGVTNPKDPPKRVPRYWFDARSRYFRKNYGLLYAGMASAAWLMGFALRRLRASVQSKPDLTPAYFVGDFIRFNFLPV</sequence>
<gene>
    <name evidence="2" type="ORF">J8F10_32940</name>
</gene>
<evidence type="ECO:0000259" key="1">
    <source>
        <dbReference type="Pfam" id="PF00535"/>
    </source>
</evidence>
<feature type="domain" description="Glycosyltransferase 2-like" evidence="1">
    <location>
        <begin position="6"/>
        <end position="142"/>
    </location>
</feature>
<accession>A0ABS5C248</accession>
<protein>
    <submittedName>
        <fullName evidence="2">Glycosyltransferase family 2 protein</fullName>
    </submittedName>
</protein>
<keyword evidence="3" id="KW-1185">Reference proteome</keyword>
<dbReference type="CDD" id="cd04186">
    <property type="entry name" value="GT_2_like_c"/>
    <property type="match status" value="1"/>
</dbReference>